<organism evidence="2 3">
    <name type="scientific">Aplysia californica</name>
    <name type="common">California sea hare</name>
    <dbReference type="NCBI Taxonomy" id="6500"/>
    <lineage>
        <taxon>Eukaryota</taxon>
        <taxon>Metazoa</taxon>
        <taxon>Spiralia</taxon>
        <taxon>Lophotrochozoa</taxon>
        <taxon>Mollusca</taxon>
        <taxon>Gastropoda</taxon>
        <taxon>Heterobranchia</taxon>
        <taxon>Euthyneura</taxon>
        <taxon>Tectipleura</taxon>
        <taxon>Aplysiida</taxon>
        <taxon>Aplysioidea</taxon>
        <taxon>Aplysiidae</taxon>
        <taxon>Aplysia</taxon>
    </lineage>
</organism>
<reference evidence="3" key="1">
    <citation type="submission" date="2025-08" db="UniProtKB">
        <authorList>
            <consortium name="RefSeq"/>
        </authorList>
    </citation>
    <scope>IDENTIFICATION</scope>
</reference>
<feature type="compositionally biased region" description="Basic residues" evidence="1">
    <location>
        <begin position="351"/>
        <end position="362"/>
    </location>
</feature>
<evidence type="ECO:0000313" key="3">
    <source>
        <dbReference type="RefSeq" id="XP_005096593.1"/>
    </source>
</evidence>
<proteinExistence type="predicted"/>
<gene>
    <name evidence="3" type="primary">LOC101852685</name>
</gene>
<dbReference type="GeneID" id="101852685"/>
<evidence type="ECO:0000256" key="1">
    <source>
        <dbReference type="SAM" id="MobiDB-lite"/>
    </source>
</evidence>
<dbReference type="Proteomes" id="UP000694888">
    <property type="component" value="Unplaced"/>
</dbReference>
<feature type="region of interest" description="Disordered" evidence="1">
    <location>
        <begin position="344"/>
        <end position="366"/>
    </location>
</feature>
<name>A0ABM0JLM7_APLCA</name>
<protein>
    <submittedName>
        <fullName evidence="3">Uncharacterized protein LOC101852685</fullName>
    </submittedName>
</protein>
<evidence type="ECO:0000313" key="2">
    <source>
        <dbReference type="Proteomes" id="UP000694888"/>
    </source>
</evidence>
<keyword evidence="2" id="KW-1185">Reference proteome</keyword>
<sequence>MVLKKSNSYLNSGATQRLTSHERIDVHTLGGLDPDSYISVVRVRKDDRRLLPFGNVGRTALSSQEEKRYVSAEEIILQYLDLDEHSTIFGLGPRVQVVESKACNLWQRRILAHTFSLDRAKMWFLPERFHNIMQNDEFAEEISKHADLKITEMRQKRGRPYVRTKQEWSSFDMVQQRGKTNNTKVMPNAQQLNHERVAKKSKRSCHPRGIQRPAMWQKETSNKKERILQEQMEERPAQTVYIDIVLPRQLDARDANCNFNVKRYNHRPYNAPRTASMKIKHLKSARLRAWHEEVNEESSLSYEADDKFSSQLGGQYGKLDSIDETDDTEAQRQSVKFNIMDFCKPNGTNRGPRKRNQRKKKKSCDMSQHLYEEPHLHIQYISMEEALEYLVDSTGDSRVLPGGQVDLALAVSENCCIDVAFDFVPDVNETSSDSSFEHLDMDGANCDDDTVRFYEGIANFAKDFR</sequence>
<dbReference type="RefSeq" id="XP_005096593.1">
    <property type="nucleotide sequence ID" value="XM_005096536.3"/>
</dbReference>
<accession>A0ABM0JLM7</accession>